<evidence type="ECO:0000256" key="1">
    <source>
        <dbReference type="SAM" id="MobiDB-lite"/>
    </source>
</evidence>
<evidence type="ECO:0000256" key="2">
    <source>
        <dbReference type="SAM" id="Phobius"/>
    </source>
</evidence>
<dbReference type="Proteomes" id="UP000008460">
    <property type="component" value="Chromosome"/>
</dbReference>
<dbReference type="RefSeq" id="WP_013770470.1">
    <property type="nucleotide sequence ID" value="NC_015514.1"/>
</dbReference>
<accession>F4H4W4</accession>
<gene>
    <name evidence="3" type="ordered locus">Celf_1309</name>
</gene>
<organism evidence="3 4">
    <name type="scientific">Cellulomonas fimi (strain ATCC 484 / DSM 20113 / JCM 1341 / CCUG 24087 / LMG 16345 / NBRC 15513 / NCIMB 8980 / NCTC 7547 / NRS-133)</name>
    <dbReference type="NCBI Taxonomy" id="590998"/>
    <lineage>
        <taxon>Bacteria</taxon>
        <taxon>Bacillati</taxon>
        <taxon>Actinomycetota</taxon>
        <taxon>Actinomycetes</taxon>
        <taxon>Micrococcales</taxon>
        <taxon>Cellulomonadaceae</taxon>
        <taxon>Cellulomonas</taxon>
    </lineage>
</organism>
<feature type="transmembrane region" description="Helical" evidence="2">
    <location>
        <begin position="45"/>
        <end position="63"/>
    </location>
</feature>
<feature type="region of interest" description="Disordered" evidence="1">
    <location>
        <begin position="1"/>
        <end position="20"/>
    </location>
</feature>
<dbReference type="HOGENOM" id="CLU_1583557_0_0_11"/>
<keyword evidence="2" id="KW-0472">Membrane</keyword>
<dbReference type="STRING" id="590998.Celf_1309"/>
<dbReference type="KEGG" id="cfi:Celf_1309"/>
<evidence type="ECO:0000313" key="3">
    <source>
        <dbReference type="EMBL" id="AEE45444.1"/>
    </source>
</evidence>
<proteinExistence type="predicted"/>
<protein>
    <submittedName>
        <fullName evidence="3">Uncharacterized protein</fullName>
    </submittedName>
</protein>
<keyword evidence="4" id="KW-1185">Reference proteome</keyword>
<reference evidence="3 4" key="1">
    <citation type="submission" date="2011-04" db="EMBL/GenBank/DDBJ databases">
        <title>Complete sequence of Cellulomonas fimi ATCC 484.</title>
        <authorList>
            <consortium name="US DOE Joint Genome Institute"/>
            <person name="Lucas S."/>
            <person name="Han J."/>
            <person name="Lapidus A."/>
            <person name="Cheng J.-F."/>
            <person name="Goodwin L."/>
            <person name="Pitluck S."/>
            <person name="Peters L."/>
            <person name="Chertkov O."/>
            <person name="Detter J.C."/>
            <person name="Han C."/>
            <person name="Tapia R."/>
            <person name="Land M."/>
            <person name="Hauser L."/>
            <person name="Kyrpides N."/>
            <person name="Ivanova N."/>
            <person name="Ovchinnikova G."/>
            <person name="Pagani I."/>
            <person name="Mead D."/>
            <person name="Brumm P."/>
            <person name="Woyke T."/>
        </authorList>
    </citation>
    <scope>NUCLEOTIDE SEQUENCE [LARGE SCALE GENOMIC DNA]</scope>
    <source>
        <strain evidence="4">ATCC 484 / DSM 20113 / JCM 1341 / NBRC 15513 / NCIMB 8980 / NCTC 7547</strain>
    </source>
</reference>
<dbReference type="EMBL" id="CP002666">
    <property type="protein sequence ID" value="AEE45444.1"/>
    <property type="molecule type" value="Genomic_DNA"/>
</dbReference>
<name>F4H4W4_CELFA</name>
<dbReference type="AlphaFoldDB" id="F4H4W4"/>
<evidence type="ECO:0000313" key="4">
    <source>
        <dbReference type="Proteomes" id="UP000008460"/>
    </source>
</evidence>
<feature type="transmembrane region" description="Helical" evidence="2">
    <location>
        <begin position="75"/>
        <end position="95"/>
    </location>
</feature>
<sequence length="168" mass="18406">MPTHEPAPEQADPTVATDAEAGQEAADVVHEGGLLRRPPADGRPLRYVLVTLAVTAFFAYLASSSPDMALPPREALALGALLGAPYALVALVRHVRFRLCNPTFRLVHPTRLDVGDYVADEWGGYWRVTGHVPHGVVAGGRVVDTRRRWVRVWRSTVPPPPRTRRALP</sequence>
<keyword evidence="2" id="KW-1133">Transmembrane helix</keyword>
<keyword evidence="2" id="KW-0812">Transmembrane</keyword>